<accession>A0A6C0C3I4</accession>
<evidence type="ECO:0000313" key="1">
    <source>
        <dbReference type="EMBL" id="QHS98872.1"/>
    </source>
</evidence>
<name>A0A6C0C3I4_9ZZZZ</name>
<proteinExistence type="predicted"/>
<sequence>MKKHMNFINNYDNSQIFTNNEFKQRKRELVEKHITMENLKTIPELYDILVEDYRNNFIKKMEYKIEYLYKTFQDRFKFYGILEKEDSDFLYIDLLHIIFKNLSMKLDLEIILENENYVNMVFDEFQLKYEL</sequence>
<dbReference type="AlphaFoldDB" id="A0A6C0C3I4"/>
<dbReference type="EMBL" id="MN739326">
    <property type="protein sequence ID" value="QHS98872.1"/>
    <property type="molecule type" value="Genomic_DNA"/>
</dbReference>
<reference evidence="1" key="1">
    <citation type="journal article" date="2020" name="Nature">
        <title>Giant virus diversity and host interactions through global metagenomics.</title>
        <authorList>
            <person name="Schulz F."/>
            <person name="Roux S."/>
            <person name="Paez-Espino D."/>
            <person name="Jungbluth S."/>
            <person name="Walsh D.A."/>
            <person name="Denef V.J."/>
            <person name="McMahon K.D."/>
            <person name="Konstantinidis K.T."/>
            <person name="Eloe-Fadrosh E.A."/>
            <person name="Kyrpides N.C."/>
            <person name="Woyke T."/>
        </authorList>
    </citation>
    <scope>NUCLEOTIDE SEQUENCE</scope>
    <source>
        <strain evidence="1">GVMAG-M-3300020185-18</strain>
    </source>
</reference>
<protein>
    <submittedName>
        <fullName evidence="1">Uncharacterized protein</fullName>
    </submittedName>
</protein>
<organism evidence="1">
    <name type="scientific">viral metagenome</name>
    <dbReference type="NCBI Taxonomy" id="1070528"/>
    <lineage>
        <taxon>unclassified sequences</taxon>
        <taxon>metagenomes</taxon>
        <taxon>organismal metagenomes</taxon>
    </lineage>
</organism>